<reference evidence="1 2" key="1">
    <citation type="submission" date="2022-04" db="EMBL/GenBank/DDBJ databases">
        <title>Genome sequence of C. roseum typestrain.</title>
        <authorList>
            <person name="Poehlein A."/>
            <person name="Schoch T."/>
            <person name="Duerre P."/>
            <person name="Daniel R."/>
        </authorList>
    </citation>
    <scope>NUCLEOTIDE SEQUENCE [LARGE SCALE GENOMIC DNA]</scope>
    <source>
        <strain evidence="1 2">DSM 7320</strain>
    </source>
</reference>
<evidence type="ECO:0000313" key="1">
    <source>
        <dbReference type="EMBL" id="URZ11154.1"/>
    </source>
</evidence>
<evidence type="ECO:0000313" key="2">
    <source>
        <dbReference type="Proteomes" id="UP000190951"/>
    </source>
</evidence>
<dbReference type="KEGG" id="crw:CROST_018710"/>
<dbReference type="EMBL" id="CP096983">
    <property type="protein sequence ID" value="URZ11154.1"/>
    <property type="molecule type" value="Genomic_DNA"/>
</dbReference>
<dbReference type="AlphaFoldDB" id="A0A1S8LA37"/>
<accession>A0A1S8LA37</accession>
<gene>
    <name evidence="1" type="ORF">CROST_018710</name>
</gene>
<dbReference type="Proteomes" id="UP000190951">
    <property type="component" value="Chromosome"/>
</dbReference>
<protein>
    <submittedName>
        <fullName evidence="1">Uncharacterized protein</fullName>
    </submittedName>
</protein>
<organism evidence="1 2">
    <name type="scientific">Clostridium felsineum</name>
    <dbReference type="NCBI Taxonomy" id="36839"/>
    <lineage>
        <taxon>Bacteria</taxon>
        <taxon>Bacillati</taxon>
        <taxon>Bacillota</taxon>
        <taxon>Clostridia</taxon>
        <taxon>Eubacteriales</taxon>
        <taxon>Clostridiaceae</taxon>
        <taxon>Clostridium</taxon>
    </lineage>
</organism>
<sequence length="208" mass="23914">MYLWILAEIKYIKKKQSKNDINKINDDLKRLENEKNKTSSISFGVDVLYGLYLPVIDTLKTLVIAENRYNQFTSELKRKDLSDDERKKIETKLNSAKAEIIYRTSPEYISNLNKGISENINPGIEHVEDILKNKLGVDVDTDSINIKSFESIGLNAHTDTNFDNIFKEVQNAFTNVHQRVLNIYGIDEQFGNKRNRTIPTNALLDTSV</sequence>
<proteinExistence type="predicted"/>
<keyword evidence="2" id="KW-1185">Reference proteome</keyword>
<name>A0A1S8LA37_9CLOT</name>
<dbReference type="STRING" id="84029.CROST_14350"/>